<comment type="caution">
    <text evidence="8">The sequence shown here is derived from an EMBL/GenBank/DDBJ whole genome shotgun (WGS) entry which is preliminary data.</text>
</comment>
<gene>
    <name evidence="8" type="ORF">F3Y22_tig00110020pilonHSYRG00010</name>
</gene>
<evidence type="ECO:0000256" key="1">
    <source>
        <dbReference type="ARBA" id="ARBA00004613"/>
    </source>
</evidence>
<keyword evidence="3" id="KW-0964">Secreted</keyword>
<keyword evidence="9" id="KW-1185">Reference proteome</keyword>
<dbReference type="Pfam" id="PF00657">
    <property type="entry name" value="Lipase_GDSL"/>
    <property type="match status" value="1"/>
</dbReference>
<dbReference type="GO" id="GO:0016042">
    <property type="term" value="P:lipid catabolic process"/>
    <property type="evidence" value="ECO:0007669"/>
    <property type="project" value="UniProtKB-KW"/>
</dbReference>
<sequence>MAEFECSASARGNSAQAMADMSVEAEKSSCGGWETKRRGIQAPPHAAARIFGHVLRFKEQINLFNETARSIKRGFSSIESFDLYMSKSLFFIHIGSNDLGAYWKLGKRHKNATKYLLRLSKKLSDGLERMYKLGARKFLVNNVSPLGCWPFNLNTNKPKTCRVEDINQRVSSYNGVLRYTLKNLEAELKAPLLWFFLKIFMPSRLHMVSGMSEVFAVPIQLGMAQEHVLKVEFPAWIDKPSSSLTHSTRLRGFISCGSGASCWRTPSAPPTIC</sequence>
<evidence type="ECO:0000256" key="2">
    <source>
        <dbReference type="ARBA" id="ARBA00008668"/>
    </source>
</evidence>
<dbReference type="EMBL" id="VEPZ02000817">
    <property type="protein sequence ID" value="KAE8717765.1"/>
    <property type="molecule type" value="Genomic_DNA"/>
</dbReference>
<protein>
    <recommendedName>
        <fullName evidence="10">GDSL esterase/lipase</fullName>
    </recommendedName>
</protein>
<reference evidence="8" key="1">
    <citation type="submission" date="2019-09" db="EMBL/GenBank/DDBJ databases">
        <title>Draft genome information of white flower Hibiscus syriacus.</title>
        <authorList>
            <person name="Kim Y.-M."/>
        </authorList>
    </citation>
    <scope>NUCLEOTIDE SEQUENCE [LARGE SCALE GENOMIC DNA]</scope>
    <source>
        <strain evidence="8">YM2019G1</strain>
    </source>
</reference>
<keyword evidence="4" id="KW-0732">Signal</keyword>
<dbReference type="Gene3D" id="3.40.50.1110">
    <property type="entry name" value="SGNH hydrolase"/>
    <property type="match status" value="1"/>
</dbReference>
<evidence type="ECO:0000313" key="9">
    <source>
        <dbReference type="Proteomes" id="UP000436088"/>
    </source>
</evidence>
<dbReference type="PANTHER" id="PTHR45650">
    <property type="entry name" value="GDSL-LIKE LIPASE/ACYLHYDROLASE-RELATED"/>
    <property type="match status" value="1"/>
</dbReference>
<proteinExistence type="inferred from homology"/>
<keyword evidence="6" id="KW-0442">Lipid degradation</keyword>
<dbReference type="GO" id="GO:0005576">
    <property type="term" value="C:extracellular region"/>
    <property type="evidence" value="ECO:0007669"/>
    <property type="project" value="UniProtKB-SubCell"/>
</dbReference>
<evidence type="ECO:0000256" key="4">
    <source>
        <dbReference type="ARBA" id="ARBA00022729"/>
    </source>
</evidence>
<comment type="subcellular location">
    <subcellularLocation>
        <location evidence="1">Secreted</location>
    </subcellularLocation>
</comment>
<comment type="similarity">
    <text evidence="2">Belongs to the 'GDSL' lipolytic enzyme family.</text>
</comment>
<evidence type="ECO:0000256" key="3">
    <source>
        <dbReference type="ARBA" id="ARBA00022525"/>
    </source>
</evidence>
<dbReference type="InterPro" id="IPR036514">
    <property type="entry name" value="SGNH_hydro_sf"/>
</dbReference>
<dbReference type="Proteomes" id="UP000436088">
    <property type="component" value="Unassembled WGS sequence"/>
</dbReference>
<evidence type="ECO:0000256" key="6">
    <source>
        <dbReference type="ARBA" id="ARBA00022963"/>
    </source>
</evidence>
<name>A0A6A3BN39_HIBSY</name>
<evidence type="ECO:0000256" key="7">
    <source>
        <dbReference type="ARBA" id="ARBA00023098"/>
    </source>
</evidence>
<keyword evidence="7" id="KW-0443">Lipid metabolism</keyword>
<evidence type="ECO:0000256" key="5">
    <source>
        <dbReference type="ARBA" id="ARBA00022801"/>
    </source>
</evidence>
<dbReference type="PANTHER" id="PTHR45650:SF24">
    <property type="entry name" value="GDSL ESTERASE_LIPASE 7-LIKE"/>
    <property type="match status" value="1"/>
</dbReference>
<dbReference type="AlphaFoldDB" id="A0A6A3BN39"/>
<evidence type="ECO:0008006" key="10">
    <source>
        <dbReference type="Google" id="ProtNLM"/>
    </source>
</evidence>
<evidence type="ECO:0000313" key="8">
    <source>
        <dbReference type="EMBL" id="KAE8717765.1"/>
    </source>
</evidence>
<dbReference type="InterPro" id="IPR001087">
    <property type="entry name" value="GDSL"/>
</dbReference>
<dbReference type="InterPro" id="IPR051238">
    <property type="entry name" value="GDSL_esterase/lipase"/>
</dbReference>
<keyword evidence="5" id="KW-0378">Hydrolase</keyword>
<organism evidence="8 9">
    <name type="scientific">Hibiscus syriacus</name>
    <name type="common">Rose of Sharon</name>
    <dbReference type="NCBI Taxonomy" id="106335"/>
    <lineage>
        <taxon>Eukaryota</taxon>
        <taxon>Viridiplantae</taxon>
        <taxon>Streptophyta</taxon>
        <taxon>Embryophyta</taxon>
        <taxon>Tracheophyta</taxon>
        <taxon>Spermatophyta</taxon>
        <taxon>Magnoliopsida</taxon>
        <taxon>eudicotyledons</taxon>
        <taxon>Gunneridae</taxon>
        <taxon>Pentapetalae</taxon>
        <taxon>rosids</taxon>
        <taxon>malvids</taxon>
        <taxon>Malvales</taxon>
        <taxon>Malvaceae</taxon>
        <taxon>Malvoideae</taxon>
        <taxon>Hibiscus</taxon>
    </lineage>
</organism>
<dbReference type="GO" id="GO:0016788">
    <property type="term" value="F:hydrolase activity, acting on ester bonds"/>
    <property type="evidence" value="ECO:0007669"/>
    <property type="project" value="InterPro"/>
</dbReference>
<accession>A0A6A3BN39</accession>